<dbReference type="EMBL" id="CM002925">
    <property type="protein sequence ID" value="KGN54086.1"/>
    <property type="molecule type" value="Genomic_DNA"/>
</dbReference>
<reference evidence="5 6" key="4">
    <citation type="journal article" date="2011" name="BMC Genomics">
        <title>RNA-Seq improves annotation of protein-coding genes in the cucumber genome.</title>
        <authorList>
            <person name="Li Z."/>
            <person name="Zhang Z."/>
            <person name="Yan P."/>
            <person name="Huang S."/>
            <person name="Fei Z."/>
            <person name="Lin K."/>
        </authorList>
    </citation>
    <scope>NUCLEOTIDE SEQUENCE [LARGE SCALE GENOMIC DNA]</scope>
    <source>
        <strain evidence="6">cv. 9930</strain>
    </source>
</reference>
<organism evidence="5 6">
    <name type="scientific">Cucumis sativus</name>
    <name type="common">Cucumber</name>
    <dbReference type="NCBI Taxonomy" id="3659"/>
    <lineage>
        <taxon>Eukaryota</taxon>
        <taxon>Viridiplantae</taxon>
        <taxon>Streptophyta</taxon>
        <taxon>Embryophyta</taxon>
        <taxon>Tracheophyta</taxon>
        <taxon>Spermatophyta</taxon>
        <taxon>Magnoliopsida</taxon>
        <taxon>eudicotyledons</taxon>
        <taxon>Gunneridae</taxon>
        <taxon>Pentapetalae</taxon>
        <taxon>rosids</taxon>
        <taxon>fabids</taxon>
        <taxon>Cucurbitales</taxon>
        <taxon>Cucurbitaceae</taxon>
        <taxon>Benincaseae</taxon>
        <taxon>Cucumis</taxon>
    </lineage>
</organism>
<keyword evidence="4" id="KW-0052">Apoplast</keyword>
<dbReference type="AlphaFoldDB" id="A0A0A0L1S2"/>
<dbReference type="GO" id="GO:0048046">
    <property type="term" value="C:apoplast"/>
    <property type="evidence" value="ECO:0007669"/>
    <property type="project" value="UniProtKB-SubCell"/>
</dbReference>
<dbReference type="STRING" id="3659.A0A0A0L1S2"/>
<feature type="chain" id="PRO_5008190496" description="Dirigent protein" evidence="4">
    <location>
        <begin position="29"/>
        <end position="195"/>
    </location>
</feature>
<gene>
    <name evidence="5" type="ORF">Csa_4G280630</name>
</gene>
<comment type="function">
    <text evidence="4">Dirigent proteins impart stereoselectivity on the phenoxy radical-coupling reaction, yielding optically active lignans from two molecules of coniferyl alcohol in the biosynthesis of lignans, flavonolignans, and alkaloids and thus plays a central role in plant secondary metabolism.</text>
</comment>
<name>A0A0A0L1S2_CUCSA</name>
<evidence type="ECO:0000256" key="1">
    <source>
        <dbReference type="ARBA" id="ARBA00010746"/>
    </source>
</evidence>
<reference evidence="5 6" key="3">
    <citation type="journal article" date="2010" name="BMC Genomics">
        <title>Transcriptome sequencing and comparative analysis of cucumber flowers with different sex types.</title>
        <authorList>
            <person name="Guo S."/>
            <person name="Zheng Y."/>
            <person name="Joung J.G."/>
            <person name="Liu S."/>
            <person name="Zhang Z."/>
            <person name="Crasta O.R."/>
            <person name="Sobral B.W."/>
            <person name="Xu Y."/>
            <person name="Huang S."/>
            <person name="Fei Z."/>
        </authorList>
    </citation>
    <scope>NUCLEOTIDE SEQUENCE [LARGE SCALE GENOMIC DNA]</scope>
    <source>
        <strain evidence="6">cv. 9930</strain>
    </source>
</reference>
<dbReference type="Pfam" id="PF03018">
    <property type="entry name" value="Dirigent"/>
    <property type="match status" value="1"/>
</dbReference>
<reference evidence="5 6" key="2">
    <citation type="journal article" date="2009" name="PLoS ONE">
        <title>An integrated genetic and cytogenetic map of the cucumber genome.</title>
        <authorList>
            <person name="Ren Y."/>
            <person name="Zhang Z."/>
            <person name="Liu J."/>
            <person name="Staub J.E."/>
            <person name="Han Y."/>
            <person name="Cheng Z."/>
            <person name="Li X."/>
            <person name="Lu J."/>
            <person name="Miao H."/>
            <person name="Kang H."/>
            <person name="Xie B."/>
            <person name="Gu X."/>
            <person name="Wang X."/>
            <person name="Du Y."/>
            <person name="Jin W."/>
            <person name="Huang S."/>
        </authorList>
    </citation>
    <scope>NUCLEOTIDE SEQUENCE [LARGE SCALE GENOMIC DNA]</scope>
    <source>
        <strain evidence="6">cv. 9930</strain>
    </source>
</reference>
<evidence type="ECO:0000256" key="4">
    <source>
        <dbReference type="RuleBase" id="RU363099"/>
    </source>
</evidence>
<dbReference type="Gramene" id="KGN54086">
    <property type="protein sequence ID" value="KGN54086"/>
    <property type="gene ID" value="Csa_4G280630"/>
</dbReference>
<evidence type="ECO:0000313" key="6">
    <source>
        <dbReference type="Proteomes" id="UP000029981"/>
    </source>
</evidence>
<keyword evidence="4" id="KW-0732">Signal</keyword>
<dbReference type="InterPro" id="IPR004265">
    <property type="entry name" value="Dirigent"/>
</dbReference>
<dbReference type="OMA" id="IVEYTCY"/>
<dbReference type="eggNOG" id="ENOG502RXST">
    <property type="taxonomic scope" value="Eukaryota"/>
</dbReference>
<proteinExistence type="inferred from homology"/>
<dbReference type="GO" id="GO:0009699">
    <property type="term" value="P:phenylpropanoid biosynthetic process"/>
    <property type="evidence" value="ECO:0007669"/>
    <property type="project" value="UniProtKB-ARBA"/>
</dbReference>
<comment type="subcellular location">
    <subcellularLocation>
        <location evidence="4">Secreted</location>
        <location evidence="4">Extracellular space</location>
        <location evidence="4">Apoplast</location>
    </subcellularLocation>
</comment>
<evidence type="ECO:0000256" key="3">
    <source>
        <dbReference type="ARBA" id="ARBA00022525"/>
    </source>
</evidence>
<feature type="signal peptide" evidence="4">
    <location>
        <begin position="1"/>
        <end position="28"/>
    </location>
</feature>
<evidence type="ECO:0000313" key="5">
    <source>
        <dbReference type="EMBL" id="KGN54086.1"/>
    </source>
</evidence>
<comment type="subunit">
    <text evidence="2 4">Homodimer.</text>
</comment>
<keyword evidence="3 4" id="KW-0964">Secreted</keyword>
<keyword evidence="6" id="KW-1185">Reference proteome</keyword>
<comment type="similarity">
    <text evidence="1 4">Belongs to the plant dirigent protein family.</text>
</comment>
<accession>A0A0A0L1S2</accession>
<dbReference type="InterPro" id="IPR044859">
    <property type="entry name" value="Allene_oxi_cyc_Dirigent"/>
</dbReference>
<sequence>MAGISPISPTHFLFLSFLLFSAIALAIAEDENSFARTVNRKRLGLRKEKLSHFRLYWHDVLSGKDPTSMQIVPPVSNTSMTRFGAVQMIDNPLTETADIKSKLWGRAEGLYASASQDGSGLLMAMNFAFVSGKYNGSSITIFGRNPFLEKVREMPVIGGSGLFRFARGYAKASTVNIDFTTGDAVIEYNIYVLHY</sequence>
<evidence type="ECO:0000256" key="2">
    <source>
        <dbReference type="ARBA" id="ARBA00011738"/>
    </source>
</evidence>
<dbReference type="Proteomes" id="UP000029981">
    <property type="component" value="Chromosome 4"/>
</dbReference>
<dbReference type="PANTHER" id="PTHR21495">
    <property type="entry name" value="NUCLEOPORIN-RELATED"/>
    <property type="match status" value="1"/>
</dbReference>
<dbReference type="OrthoDB" id="1864232at2759"/>
<protein>
    <recommendedName>
        <fullName evidence="4">Dirigent protein</fullName>
    </recommendedName>
</protein>
<dbReference type="Gene3D" id="2.40.480.10">
    <property type="entry name" value="Allene oxide cyclase-like"/>
    <property type="match status" value="1"/>
</dbReference>
<dbReference type="KEGG" id="csv:101214802"/>
<reference evidence="5 6" key="1">
    <citation type="journal article" date="2009" name="Nat. Genet.">
        <title>The genome of the cucumber, Cucumis sativus L.</title>
        <authorList>
            <person name="Huang S."/>
            <person name="Li R."/>
            <person name="Zhang Z."/>
            <person name="Li L."/>
            <person name="Gu X."/>
            <person name="Fan W."/>
            <person name="Lucas W.J."/>
            <person name="Wang X."/>
            <person name="Xie B."/>
            <person name="Ni P."/>
            <person name="Ren Y."/>
            <person name="Zhu H."/>
            <person name="Li J."/>
            <person name="Lin K."/>
            <person name="Jin W."/>
            <person name="Fei Z."/>
            <person name="Li G."/>
            <person name="Staub J."/>
            <person name="Kilian A."/>
            <person name="van der Vossen E.A."/>
            <person name="Wu Y."/>
            <person name="Guo J."/>
            <person name="He J."/>
            <person name="Jia Z."/>
            <person name="Ren Y."/>
            <person name="Tian G."/>
            <person name="Lu Y."/>
            <person name="Ruan J."/>
            <person name="Qian W."/>
            <person name="Wang M."/>
            <person name="Huang Q."/>
            <person name="Li B."/>
            <person name="Xuan Z."/>
            <person name="Cao J."/>
            <person name="Asan"/>
            <person name="Wu Z."/>
            <person name="Zhang J."/>
            <person name="Cai Q."/>
            <person name="Bai Y."/>
            <person name="Zhao B."/>
            <person name="Han Y."/>
            <person name="Li Y."/>
            <person name="Li X."/>
            <person name="Wang S."/>
            <person name="Shi Q."/>
            <person name="Liu S."/>
            <person name="Cho W.K."/>
            <person name="Kim J.Y."/>
            <person name="Xu Y."/>
            <person name="Heller-Uszynska K."/>
            <person name="Miao H."/>
            <person name="Cheng Z."/>
            <person name="Zhang S."/>
            <person name="Wu J."/>
            <person name="Yang Y."/>
            <person name="Kang H."/>
            <person name="Li M."/>
            <person name="Liang H."/>
            <person name="Ren X."/>
            <person name="Shi Z."/>
            <person name="Wen M."/>
            <person name="Jian M."/>
            <person name="Yang H."/>
            <person name="Zhang G."/>
            <person name="Yang Z."/>
            <person name="Chen R."/>
            <person name="Liu S."/>
            <person name="Li J."/>
            <person name="Ma L."/>
            <person name="Liu H."/>
            <person name="Zhou Y."/>
            <person name="Zhao J."/>
            <person name="Fang X."/>
            <person name="Li G."/>
            <person name="Fang L."/>
            <person name="Li Y."/>
            <person name="Liu D."/>
            <person name="Zheng H."/>
            <person name="Zhang Y."/>
            <person name="Qin N."/>
            <person name="Li Z."/>
            <person name="Yang G."/>
            <person name="Yang S."/>
            <person name="Bolund L."/>
            <person name="Kristiansen K."/>
            <person name="Zheng H."/>
            <person name="Li S."/>
            <person name="Zhang X."/>
            <person name="Yang H."/>
            <person name="Wang J."/>
            <person name="Sun R."/>
            <person name="Zhang B."/>
            <person name="Jiang S."/>
            <person name="Wang J."/>
            <person name="Du Y."/>
            <person name="Li S."/>
        </authorList>
    </citation>
    <scope>NUCLEOTIDE SEQUENCE [LARGE SCALE GENOMIC DNA]</scope>
    <source>
        <strain evidence="6">cv. 9930</strain>
    </source>
</reference>